<feature type="signal peptide" evidence="1">
    <location>
        <begin position="1"/>
        <end position="21"/>
    </location>
</feature>
<feature type="chain" id="PRO_5022075429" evidence="1">
    <location>
        <begin position="22"/>
        <end position="367"/>
    </location>
</feature>
<evidence type="ECO:0000256" key="1">
    <source>
        <dbReference type="SAM" id="SignalP"/>
    </source>
</evidence>
<dbReference type="EMBL" id="CP036433">
    <property type="protein sequence ID" value="QDU92618.1"/>
    <property type="molecule type" value="Genomic_DNA"/>
</dbReference>
<dbReference type="InterPro" id="IPR050789">
    <property type="entry name" value="Diverse_Enzym_Activities"/>
</dbReference>
<sequence length="367" mass="40932" precursor="true">MFRCILILILMPGCLPCVGQATDLDVAFGVIKAAVADKKVPGAIGLVSQHGRILREEAHGHSDTRLQRRMTPRTLCWIASITKPVTVAAAMKLVDAGQLALDDPVEKYLPDFKKQTGPGGKHYPITIRQLMSHSSGIQSNPPLRPAFFFEADWYARDIDEVVHELAKTRLLFEPGARVAYSNAAPYLLARIIELRAGMRYDRFVQTAILDPLEMRDTYFAPPRSVASRMAEVVRREDDRDDTVFFRFDPAWQIKMAMPDGGLFSTPADVVKFTQMFIRNDGKVLSQESVRTMLTEQASGWGLGWALNQDGSFYHTGSSGTLTWGNPHTGVAGALFCQIQDYKTKGHESLKLRDQFREAVDTATKSPR</sequence>
<proteinExistence type="predicted"/>
<name>A0A518DLB0_9BACT</name>
<gene>
    <name evidence="3" type="primary">estB_1</name>
    <name evidence="3" type="ORF">Pla8534_03660</name>
</gene>
<dbReference type="GO" id="GO:0016787">
    <property type="term" value="F:hydrolase activity"/>
    <property type="evidence" value="ECO:0007669"/>
    <property type="project" value="UniProtKB-KW"/>
</dbReference>
<evidence type="ECO:0000259" key="2">
    <source>
        <dbReference type="Pfam" id="PF00144"/>
    </source>
</evidence>
<dbReference type="EC" id="3.1.1.-" evidence="3"/>
<organism evidence="3 4">
    <name type="scientific">Lignipirellula cremea</name>
    <dbReference type="NCBI Taxonomy" id="2528010"/>
    <lineage>
        <taxon>Bacteria</taxon>
        <taxon>Pseudomonadati</taxon>
        <taxon>Planctomycetota</taxon>
        <taxon>Planctomycetia</taxon>
        <taxon>Pirellulales</taxon>
        <taxon>Pirellulaceae</taxon>
        <taxon>Lignipirellula</taxon>
    </lineage>
</organism>
<evidence type="ECO:0000313" key="3">
    <source>
        <dbReference type="EMBL" id="QDU92618.1"/>
    </source>
</evidence>
<accession>A0A518DLB0</accession>
<dbReference type="SUPFAM" id="SSF56601">
    <property type="entry name" value="beta-lactamase/transpeptidase-like"/>
    <property type="match status" value="1"/>
</dbReference>
<dbReference type="InterPro" id="IPR012338">
    <property type="entry name" value="Beta-lactam/transpept-like"/>
</dbReference>
<dbReference type="PANTHER" id="PTHR43283">
    <property type="entry name" value="BETA-LACTAMASE-RELATED"/>
    <property type="match status" value="1"/>
</dbReference>
<dbReference type="OrthoDB" id="9801061at2"/>
<dbReference type="Proteomes" id="UP000317648">
    <property type="component" value="Chromosome"/>
</dbReference>
<protein>
    <submittedName>
        <fullName evidence="3">Esterase EstB</fullName>
        <ecNumber evidence="3">3.1.1.-</ecNumber>
    </submittedName>
</protein>
<dbReference type="KEGG" id="lcre:Pla8534_03660"/>
<keyword evidence="1" id="KW-0732">Signal</keyword>
<evidence type="ECO:0000313" key="4">
    <source>
        <dbReference type="Proteomes" id="UP000317648"/>
    </source>
</evidence>
<dbReference type="InterPro" id="IPR001466">
    <property type="entry name" value="Beta-lactam-related"/>
</dbReference>
<dbReference type="RefSeq" id="WP_145048730.1">
    <property type="nucleotide sequence ID" value="NZ_CP036433.1"/>
</dbReference>
<keyword evidence="3" id="KW-0378">Hydrolase</keyword>
<feature type="domain" description="Beta-lactamase-related" evidence="2">
    <location>
        <begin position="30"/>
        <end position="341"/>
    </location>
</feature>
<dbReference type="PANTHER" id="PTHR43283:SF3">
    <property type="entry name" value="BETA-LACTAMASE FAMILY PROTEIN (AFU_ORTHOLOGUE AFUA_5G07500)"/>
    <property type="match status" value="1"/>
</dbReference>
<reference evidence="3 4" key="1">
    <citation type="submission" date="2019-02" db="EMBL/GenBank/DDBJ databases">
        <title>Deep-cultivation of Planctomycetes and their phenomic and genomic characterization uncovers novel biology.</title>
        <authorList>
            <person name="Wiegand S."/>
            <person name="Jogler M."/>
            <person name="Boedeker C."/>
            <person name="Pinto D."/>
            <person name="Vollmers J."/>
            <person name="Rivas-Marin E."/>
            <person name="Kohn T."/>
            <person name="Peeters S.H."/>
            <person name="Heuer A."/>
            <person name="Rast P."/>
            <person name="Oberbeckmann S."/>
            <person name="Bunk B."/>
            <person name="Jeske O."/>
            <person name="Meyerdierks A."/>
            <person name="Storesund J.E."/>
            <person name="Kallscheuer N."/>
            <person name="Luecker S."/>
            <person name="Lage O.M."/>
            <person name="Pohl T."/>
            <person name="Merkel B.J."/>
            <person name="Hornburger P."/>
            <person name="Mueller R.-W."/>
            <person name="Bruemmer F."/>
            <person name="Labrenz M."/>
            <person name="Spormann A.M."/>
            <person name="Op den Camp H."/>
            <person name="Overmann J."/>
            <person name="Amann R."/>
            <person name="Jetten M.S.M."/>
            <person name="Mascher T."/>
            <person name="Medema M.H."/>
            <person name="Devos D.P."/>
            <person name="Kaster A.-K."/>
            <person name="Ovreas L."/>
            <person name="Rohde M."/>
            <person name="Galperin M.Y."/>
            <person name="Jogler C."/>
        </authorList>
    </citation>
    <scope>NUCLEOTIDE SEQUENCE [LARGE SCALE GENOMIC DNA]</scope>
    <source>
        <strain evidence="3 4">Pla85_3_4</strain>
    </source>
</reference>
<keyword evidence="4" id="KW-1185">Reference proteome</keyword>
<dbReference type="Gene3D" id="3.40.710.10">
    <property type="entry name" value="DD-peptidase/beta-lactamase superfamily"/>
    <property type="match status" value="1"/>
</dbReference>
<dbReference type="Pfam" id="PF00144">
    <property type="entry name" value="Beta-lactamase"/>
    <property type="match status" value="1"/>
</dbReference>
<dbReference type="AlphaFoldDB" id="A0A518DLB0"/>